<protein>
    <submittedName>
        <fullName evidence="2">Uncharacterized protein</fullName>
    </submittedName>
</protein>
<dbReference type="Proteomes" id="UP000075304">
    <property type="component" value="Unassembled WGS sequence"/>
</dbReference>
<sequence length="41" mass="4460">MPGAARNRVFQNGLTIPQQALAVKNPLKTRFPTGPKNGNKK</sequence>
<organism evidence="2 3">
    <name type="scientific">Heyndrickxia coagulans</name>
    <name type="common">Weizmannia coagulans</name>
    <dbReference type="NCBI Taxonomy" id="1398"/>
    <lineage>
        <taxon>Bacteria</taxon>
        <taxon>Bacillati</taxon>
        <taxon>Bacillota</taxon>
        <taxon>Bacilli</taxon>
        <taxon>Bacillales</taxon>
        <taxon>Bacillaceae</taxon>
        <taxon>Heyndrickxia</taxon>
    </lineage>
</organism>
<reference evidence="2 3" key="1">
    <citation type="submission" date="2016-01" db="EMBL/GenBank/DDBJ databases">
        <title>Genome Sequences of Twelve Sporeforming Bacillus Species Isolated from Foods.</title>
        <authorList>
            <person name="Berendsen E.M."/>
            <person name="Wells-Bennik M.H."/>
            <person name="Krawcyk A.O."/>
            <person name="De Jong A."/>
            <person name="Holsappel S."/>
            <person name="Eijlander R.T."/>
            <person name="Kuipers O.P."/>
        </authorList>
    </citation>
    <scope>NUCLEOTIDE SEQUENCE [LARGE SCALE GENOMIC DNA]</scope>
    <source>
        <strain evidence="2 3">B4099</strain>
    </source>
</reference>
<evidence type="ECO:0000313" key="3">
    <source>
        <dbReference type="Proteomes" id="UP000075304"/>
    </source>
</evidence>
<comment type="caution">
    <text evidence="2">The sequence shown here is derived from an EMBL/GenBank/DDBJ whole genome shotgun (WGS) entry which is preliminary data.</text>
</comment>
<proteinExistence type="predicted"/>
<dbReference type="AlphaFoldDB" id="A0A150KJZ3"/>
<gene>
    <name evidence="2" type="ORF">B4099_0673</name>
</gene>
<feature type="region of interest" description="Disordered" evidence="1">
    <location>
        <begin position="21"/>
        <end position="41"/>
    </location>
</feature>
<dbReference type="PATRIC" id="fig|1398.25.peg.966"/>
<name>A0A150KJZ3_HEYCO</name>
<accession>A0A150KJZ3</accession>
<evidence type="ECO:0000313" key="2">
    <source>
        <dbReference type="EMBL" id="KYC72869.1"/>
    </source>
</evidence>
<evidence type="ECO:0000256" key="1">
    <source>
        <dbReference type="SAM" id="MobiDB-lite"/>
    </source>
</evidence>
<dbReference type="EMBL" id="LQYI01000015">
    <property type="protein sequence ID" value="KYC72869.1"/>
    <property type="molecule type" value="Genomic_DNA"/>
</dbReference>